<evidence type="ECO:0000259" key="2">
    <source>
        <dbReference type="SMART" id="SM00387"/>
    </source>
</evidence>
<feature type="domain" description="Histidine kinase/HSP90-like ATPase" evidence="2">
    <location>
        <begin position="24"/>
        <end position="147"/>
    </location>
</feature>
<dbReference type="Pfam" id="PF13589">
    <property type="entry name" value="HATPase_c_3"/>
    <property type="match status" value="1"/>
</dbReference>
<evidence type="ECO:0000313" key="3">
    <source>
        <dbReference type="EMBL" id="PXW67281.1"/>
    </source>
</evidence>
<accession>A0A2V3UN30</accession>
<feature type="region of interest" description="Disordered" evidence="1">
    <location>
        <begin position="455"/>
        <end position="517"/>
    </location>
</feature>
<dbReference type="Proteomes" id="UP000248014">
    <property type="component" value="Unassembled WGS sequence"/>
</dbReference>
<evidence type="ECO:0000313" key="4">
    <source>
        <dbReference type="Proteomes" id="UP000248014"/>
    </source>
</evidence>
<sequence length="768" mass="85486">MTTLQTLQTADITPSPRILWVLGQIPFRPWQALAELIDNSLDAFLAAEREGALPDNARIDVNWSNSNVAAEKRVIEISDNGRGIDLETVTLAVRAGYTSNDPVGNLGLFGMGFNIATARLGGVTRFLSTRAASDEWAGIEIDFRDLAKRGSFSAPIVKEPKAESSLTGTKVVIADLNEGNFKELRDRETELRKTLEDVYAPILRDKKVAIYINGQRLSARPYCIWNSDRGVVRDGAKVAAVLNIDRDLGSALFDVDRNQYIPGAMEVELRAKLANGIVLPDNIVERHRKLRGWIGVQRYADPNDFGIDFVRNGRKILIKDKRLFSWENPLSGEVVLEYPVELGTTVGGRIVGEVHVDYLVPTYQKNDFDRSESSWVETVLALRGDGPFLPKRRKAMGYSDAVTSPIGLLANAYRRSDPGTRCLAAPNSSAREWAKLFFKGDSAYQSDEKWWKAAQEADQAKVDKGGNTAAPVDPGEQPTDDIDIYAPPPSNGTTAQPAPAPKPAAAQPPMQQDSNVDTLTQSSTLVESLSGEYGYGKSAPLKIRAYAFNGPGRIIKDGKSVPCLLFQDANECDFFFDKSHPIVAEYPLAPQDLLTLYLAERFKARDHLSDLVETFSSIYANKFKDTRVERGVLQDRAYNIIEDLRFRFEEYLAPVAYDVLQVIHESAGDVEETTVSLIDDADLLELFLKKDPKAIKVIGYIPERTLPRLLERFPEHLLDKKVFSLPFMQIALPDDKATSRARTEARRRIQSYLEDVVSLLTSKSLIRN</sequence>
<dbReference type="AlphaFoldDB" id="A0A2V3UN30"/>
<keyword evidence="4" id="KW-1185">Reference proteome</keyword>
<name>A0A2V3UN30_9SPHN</name>
<evidence type="ECO:0000256" key="1">
    <source>
        <dbReference type="SAM" id="MobiDB-lite"/>
    </source>
</evidence>
<dbReference type="InterPro" id="IPR003594">
    <property type="entry name" value="HATPase_dom"/>
</dbReference>
<keyword evidence="3" id="KW-0418">Kinase</keyword>
<dbReference type="RefSeq" id="WP_110300459.1">
    <property type="nucleotide sequence ID" value="NZ_QJJM01000032.1"/>
</dbReference>
<dbReference type="InterPro" id="IPR036890">
    <property type="entry name" value="HATPase_C_sf"/>
</dbReference>
<dbReference type="GO" id="GO:0016301">
    <property type="term" value="F:kinase activity"/>
    <property type="evidence" value="ECO:0007669"/>
    <property type="project" value="UniProtKB-KW"/>
</dbReference>
<proteinExistence type="predicted"/>
<gene>
    <name evidence="3" type="ORF">C7451_1327</name>
</gene>
<dbReference type="Gene3D" id="3.30.565.10">
    <property type="entry name" value="Histidine kinase-like ATPase, C-terminal domain"/>
    <property type="match status" value="1"/>
</dbReference>
<feature type="compositionally biased region" description="Low complexity" evidence="1">
    <location>
        <begin position="503"/>
        <end position="512"/>
    </location>
</feature>
<dbReference type="SMART" id="SM00387">
    <property type="entry name" value="HATPase_c"/>
    <property type="match status" value="1"/>
</dbReference>
<dbReference type="OrthoDB" id="9813438at2"/>
<organism evidence="3 4">
    <name type="scientific">Blastomonas natatoria</name>
    <dbReference type="NCBI Taxonomy" id="34015"/>
    <lineage>
        <taxon>Bacteria</taxon>
        <taxon>Pseudomonadati</taxon>
        <taxon>Pseudomonadota</taxon>
        <taxon>Alphaproteobacteria</taxon>
        <taxon>Sphingomonadales</taxon>
        <taxon>Sphingomonadaceae</taxon>
        <taxon>Blastomonas</taxon>
    </lineage>
</organism>
<dbReference type="EMBL" id="QJJM01000032">
    <property type="protein sequence ID" value="PXW67281.1"/>
    <property type="molecule type" value="Genomic_DNA"/>
</dbReference>
<keyword evidence="3" id="KW-0808">Transferase</keyword>
<reference evidence="3 4" key="1">
    <citation type="submission" date="2018-05" db="EMBL/GenBank/DDBJ databases">
        <title>Genomic Encyclopedia of Type Strains, Phase IV (KMG-IV): sequencing the most valuable type-strain genomes for metagenomic binning, comparative biology and taxonomic classification.</title>
        <authorList>
            <person name="Goeker M."/>
        </authorList>
    </citation>
    <scope>NUCLEOTIDE SEQUENCE [LARGE SCALE GENOMIC DNA]</scope>
    <source>
        <strain evidence="3 4">DSM 3183</strain>
    </source>
</reference>
<comment type="caution">
    <text evidence="3">The sequence shown here is derived from an EMBL/GenBank/DDBJ whole genome shotgun (WGS) entry which is preliminary data.</text>
</comment>
<protein>
    <submittedName>
        <fullName evidence="3">Histidine kinase/DNA gyrase B/HSP90-like ATPase</fullName>
    </submittedName>
</protein>
<dbReference type="SUPFAM" id="SSF55874">
    <property type="entry name" value="ATPase domain of HSP90 chaperone/DNA topoisomerase II/histidine kinase"/>
    <property type="match status" value="1"/>
</dbReference>